<dbReference type="InterPro" id="IPR011923">
    <property type="entry name" value="RodA/MrdB"/>
</dbReference>
<feature type="transmembrane region" description="Helical" evidence="6">
    <location>
        <begin position="103"/>
        <end position="125"/>
    </location>
</feature>
<keyword evidence="3" id="KW-0133">Cell shape</keyword>
<dbReference type="PATRIC" id="fig|1618983.3.peg.212"/>
<gene>
    <name evidence="7" type="ORF">UU50_C0003G0079</name>
</gene>
<organism evidence="7 8">
    <name type="scientific">Candidatus Uhrbacteria bacterium GW2011_GWC1_41_20</name>
    <dbReference type="NCBI Taxonomy" id="1618983"/>
    <lineage>
        <taxon>Bacteria</taxon>
        <taxon>Candidatus Uhriibacteriota</taxon>
    </lineage>
</organism>
<dbReference type="AlphaFoldDB" id="A0A0G0VFP2"/>
<evidence type="ECO:0000313" key="7">
    <source>
        <dbReference type="EMBL" id="KKR99774.1"/>
    </source>
</evidence>
<proteinExistence type="predicted"/>
<evidence type="ECO:0000313" key="8">
    <source>
        <dbReference type="Proteomes" id="UP000033930"/>
    </source>
</evidence>
<reference evidence="7 8" key="1">
    <citation type="journal article" date="2015" name="Nature">
        <title>rRNA introns, odd ribosomes, and small enigmatic genomes across a large radiation of phyla.</title>
        <authorList>
            <person name="Brown C.T."/>
            <person name="Hug L.A."/>
            <person name="Thomas B.C."/>
            <person name="Sharon I."/>
            <person name="Castelle C.J."/>
            <person name="Singh A."/>
            <person name="Wilkins M.J."/>
            <person name="Williams K.H."/>
            <person name="Banfield J.F."/>
        </authorList>
    </citation>
    <scope>NUCLEOTIDE SEQUENCE [LARGE SCALE GENOMIC DNA]</scope>
</reference>
<evidence type="ECO:0000256" key="5">
    <source>
        <dbReference type="ARBA" id="ARBA00023136"/>
    </source>
</evidence>
<dbReference type="Pfam" id="PF01098">
    <property type="entry name" value="FTSW_RODA_SPOVE"/>
    <property type="match status" value="1"/>
</dbReference>
<feature type="transmembrane region" description="Helical" evidence="6">
    <location>
        <begin position="78"/>
        <end position="97"/>
    </location>
</feature>
<feature type="transmembrane region" description="Helical" evidence="6">
    <location>
        <begin position="336"/>
        <end position="358"/>
    </location>
</feature>
<dbReference type="PANTHER" id="PTHR30474">
    <property type="entry name" value="CELL CYCLE PROTEIN"/>
    <property type="match status" value="1"/>
</dbReference>
<dbReference type="PANTHER" id="PTHR30474:SF1">
    <property type="entry name" value="PEPTIDOGLYCAN GLYCOSYLTRANSFERASE MRDB"/>
    <property type="match status" value="1"/>
</dbReference>
<evidence type="ECO:0000256" key="4">
    <source>
        <dbReference type="ARBA" id="ARBA00022989"/>
    </source>
</evidence>
<comment type="subcellular location">
    <subcellularLocation>
        <location evidence="1">Membrane</location>
        <topology evidence="1">Multi-pass membrane protein</topology>
    </subcellularLocation>
</comment>
<dbReference type="NCBIfam" id="TIGR02210">
    <property type="entry name" value="rodA_shape"/>
    <property type="match status" value="1"/>
</dbReference>
<feature type="transmembrane region" description="Helical" evidence="6">
    <location>
        <begin position="306"/>
        <end position="330"/>
    </location>
</feature>
<evidence type="ECO:0000256" key="3">
    <source>
        <dbReference type="ARBA" id="ARBA00022960"/>
    </source>
</evidence>
<dbReference type="InterPro" id="IPR001182">
    <property type="entry name" value="FtsW/RodA"/>
</dbReference>
<dbReference type="GO" id="GO:0015648">
    <property type="term" value="F:lipid-linked peptidoglycan transporter activity"/>
    <property type="evidence" value="ECO:0007669"/>
    <property type="project" value="TreeGrafter"/>
</dbReference>
<protein>
    <submittedName>
        <fullName evidence="7">Rod shape-determining protein RodA</fullName>
    </submittedName>
</protein>
<feature type="transmembrane region" description="Helical" evidence="6">
    <location>
        <begin position="12"/>
        <end position="33"/>
    </location>
</feature>
<feature type="transmembrane region" description="Helical" evidence="6">
    <location>
        <begin position="137"/>
        <end position="156"/>
    </location>
</feature>
<keyword evidence="2 6" id="KW-0812">Transmembrane</keyword>
<keyword evidence="5 6" id="KW-0472">Membrane</keyword>
<dbReference type="Proteomes" id="UP000033930">
    <property type="component" value="Unassembled WGS sequence"/>
</dbReference>
<dbReference type="EMBL" id="LCAW01000003">
    <property type="protein sequence ID" value="KKR99774.1"/>
    <property type="molecule type" value="Genomic_DNA"/>
</dbReference>
<name>A0A0G0VFP2_9BACT</name>
<dbReference type="GO" id="GO:0051301">
    <property type="term" value="P:cell division"/>
    <property type="evidence" value="ECO:0007669"/>
    <property type="project" value="InterPro"/>
</dbReference>
<evidence type="ECO:0000256" key="6">
    <source>
        <dbReference type="SAM" id="Phobius"/>
    </source>
</evidence>
<feature type="transmembrane region" description="Helical" evidence="6">
    <location>
        <begin position="274"/>
        <end position="294"/>
    </location>
</feature>
<sequence>MQIGRMFRHLQRFDWLLMLGVVVLFILGIAAIYSVELSRADADFLLVKKQLVAFVLGIICLIVVAKWNFLFLRNWGKAFYLIGIFFLVSVLIFGTELNGTKGWFILAGVSFQPVEFVKLALLVQFARYFGEHARRRFGWKEIFGSGFLLAVPFLLVMVQPDMGSAAILLGTWAILLFFSGLRCVHAAVLSGVAVIAGIFGWLFVFADYQKDRLLVFLDPALDPLVSGYNITQAKIAIGSGGLFGQGLGFGSQSQLQFLPESQTDFIFSVIAEELGFLGVCILITAVLLILWRILRAAQLTKEHFTKFLLLGIFSLFAVQFVVNIGVNLSLLPTTGIALPFVSYGGTSLLLSLILIGIVQSITSRRRPGDDSLLSNT</sequence>
<evidence type="ECO:0000256" key="1">
    <source>
        <dbReference type="ARBA" id="ARBA00004141"/>
    </source>
</evidence>
<feature type="transmembrane region" description="Helical" evidence="6">
    <location>
        <begin position="53"/>
        <end position="71"/>
    </location>
</feature>
<dbReference type="GO" id="GO:0005886">
    <property type="term" value="C:plasma membrane"/>
    <property type="evidence" value="ECO:0007669"/>
    <property type="project" value="TreeGrafter"/>
</dbReference>
<dbReference type="GO" id="GO:0008360">
    <property type="term" value="P:regulation of cell shape"/>
    <property type="evidence" value="ECO:0007669"/>
    <property type="project" value="UniProtKB-KW"/>
</dbReference>
<dbReference type="GO" id="GO:0032153">
    <property type="term" value="C:cell division site"/>
    <property type="evidence" value="ECO:0007669"/>
    <property type="project" value="TreeGrafter"/>
</dbReference>
<comment type="caution">
    <text evidence="7">The sequence shown here is derived from an EMBL/GenBank/DDBJ whole genome shotgun (WGS) entry which is preliminary data.</text>
</comment>
<feature type="transmembrane region" description="Helical" evidence="6">
    <location>
        <begin position="186"/>
        <end position="206"/>
    </location>
</feature>
<feature type="transmembrane region" description="Helical" evidence="6">
    <location>
        <begin position="162"/>
        <end position="179"/>
    </location>
</feature>
<keyword evidence="4 6" id="KW-1133">Transmembrane helix</keyword>
<evidence type="ECO:0000256" key="2">
    <source>
        <dbReference type="ARBA" id="ARBA00022692"/>
    </source>
</evidence>
<accession>A0A0G0VFP2</accession>